<dbReference type="PANTHER" id="PTHR32039">
    <property type="entry name" value="MAGNESIUM-CHELATASE SUBUNIT CHLI"/>
    <property type="match status" value="1"/>
</dbReference>
<evidence type="ECO:0000259" key="2">
    <source>
        <dbReference type="SMART" id="SM00382"/>
    </source>
</evidence>
<dbReference type="InterPro" id="IPR027417">
    <property type="entry name" value="P-loop_NTPase"/>
</dbReference>
<dbReference type="InterPro" id="IPR003593">
    <property type="entry name" value="AAA+_ATPase"/>
</dbReference>
<dbReference type="Pfam" id="PF13541">
    <property type="entry name" value="ChlI"/>
    <property type="match status" value="1"/>
</dbReference>
<evidence type="ECO:0000313" key="3">
    <source>
        <dbReference type="EMBL" id="MFC5532436.1"/>
    </source>
</evidence>
<dbReference type="Pfam" id="PF13335">
    <property type="entry name" value="Mg_chelatase_C"/>
    <property type="match status" value="1"/>
</dbReference>
<dbReference type="CDD" id="cd00009">
    <property type="entry name" value="AAA"/>
    <property type="match status" value="1"/>
</dbReference>
<dbReference type="PANTHER" id="PTHR32039:SF7">
    <property type="entry name" value="COMPETENCE PROTEIN COMM"/>
    <property type="match status" value="1"/>
</dbReference>
<comment type="caution">
    <text evidence="3">The sequence shown here is derived from an EMBL/GenBank/DDBJ whole genome shotgun (WGS) entry which is preliminary data.</text>
</comment>
<dbReference type="EMBL" id="JBHSNC010000057">
    <property type="protein sequence ID" value="MFC5532436.1"/>
    <property type="molecule type" value="Genomic_DNA"/>
</dbReference>
<organism evidence="3 4">
    <name type="scientific">Cohnella yongneupensis</name>
    <dbReference type="NCBI Taxonomy" id="425006"/>
    <lineage>
        <taxon>Bacteria</taxon>
        <taxon>Bacillati</taxon>
        <taxon>Bacillota</taxon>
        <taxon>Bacilli</taxon>
        <taxon>Bacillales</taxon>
        <taxon>Paenibacillaceae</taxon>
        <taxon>Cohnella</taxon>
    </lineage>
</organism>
<accession>A0ABW0R6S6</accession>
<keyword evidence="4" id="KW-1185">Reference proteome</keyword>
<dbReference type="Gene3D" id="3.30.230.10">
    <property type="match status" value="1"/>
</dbReference>
<proteinExistence type="inferred from homology"/>
<dbReference type="InterPro" id="IPR025158">
    <property type="entry name" value="Mg_chelat-rel_C"/>
</dbReference>
<dbReference type="InterPro" id="IPR004482">
    <property type="entry name" value="Mg_chelat-rel"/>
</dbReference>
<dbReference type="SMART" id="SM00382">
    <property type="entry name" value="AAA"/>
    <property type="match status" value="1"/>
</dbReference>
<dbReference type="InterPro" id="IPR045006">
    <property type="entry name" value="CHLI-like"/>
</dbReference>
<dbReference type="Gene3D" id="3.40.50.300">
    <property type="entry name" value="P-loop containing nucleotide triphosphate hydrolases"/>
    <property type="match status" value="1"/>
</dbReference>
<name>A0ABW0R6S6_9BACL</name>
<sequence length="526" mass="56868">MYVKLLSASVLGVEGRFIEVEVDICSGLPQVSVVGLPDSAVRESVERVRAAIKNGGMKFPMDRITINLAPADLRKEGSAFDLAIAAGILCASGQVDPALLEHTLFIGELSLNGSVRNVPGVLPMTELARNAGVRRVIVPEDAVAEASLIAGIEVFGIRELAEWMSGFLDNRGEKSGTERSSAMKLTQAPSRFGSTSDVADSELDLADVIGQAQGKRALIIAASAMHNLLFVGPPGTGKTMLCRRLPTIMPPLAELESLMVTKIASVSGKFGGGREGLIRRRPFRSPHHSISMAGLIGGGSMPKPGEVTLAHHGILFLDELAEFSRNSLEALRQPLEDREVTIGRARGVCRFPAKFMLAASMNPCPCGYAGGTDDDRPCTCTPVAIARYRARMSGPLADRLDLQVELPRQAVRMNERSSLSSAEAREVVMDTVKRQQSRYARHGIRWNSELQGSLLHRYAAATMASDAEDLLHLVYEQLGLSYRAHDRILKMSRTIADLAGRETIRSEDVAEAISYRCLDKNVEAIG</sequence>
<comment type="similarity">
    <text evidence="1">Belongs to the Mg-chelatase subunits D/I family. ComM subfamily.</text>
</comment>
<dbReference type="NCBIfam" id="TIGR00368">
    <property type="entry name" value="YifB family Mg chelatase-like AAA ATPase"/>
    <property type="match status" value="1"/>
</dbReference>
<evidence type="ECO:0000256" key="1">
    <source>
        <dbReference type="ARBA" id="ARBA00006354"/>
    </source>
</evidence>
<dbReference type="Pfam" id="PF01078">
    <property type="entry name" value="Mg_chelatase"/>
    <property type="match status" value="1"/>
</dbReference>
<dbReference type="Proteomes" id="UP001596108">
    <property type="component" value="Unassembled WGS sequence"/>
</dbReference>
<dbReference type="RefSeq" id="WP_378114399.1">
    <property type="nucleotide sequence ID" value="NZ_JBHSNC010000057.1"/>
</dbReference>
<dbReference type="InterPro" id="IPR020568">
    <property type="entry name" value="Ribosomal_Su5_D2-typ_SF"/>
</dbReference>
<dbReference type="SUPFAM" id="SSF52540">
    <property type="entry name" value="P-loop containing nucleoside triphosphate hydrolases"/>
    <property type="match status" value="1"/>
</dbReference>
<feature type="domain" description="AAA+ ATPase" evidence="2">
    <location>
        <begin position="224"/>
        <end position="410"/>
    </location>
</feature>
<dbReference type="InterPro" id="IPR000523">
    <property type="entry name" value="Mg_chelatse_chII-like_cat_dom"/>
</dbReference>
<dbReference type="InterPro" id="IPR014721">
    <property type="entry name" value="Ribsml_uS5_D2-typ_fold_subgr"/>
</dbReference>
<protein>
    <submittedName>
        <fullName evidence="3">YifB family Mg chelatase-like AAA ATPase</fullName>
    </submittedName>
</protein>
<dbReference type="SUPFAM" id="SSF54211">
    <property type="entry name" value="Ribosomal protein S5 domain 2-like"/>
    <property type="match status" value="1"/>
</dbReference>
<gene>
    <name evidence="3" type="ORF">ACFPQ4_23720</name>
</gene>
<reference evidence="4" key="1">
    <citation type="journal article" date="2019" name="Int. J. Syst. Evol. Microbiol.">
        <title>The Global Catalogue of Microorganisms (GCM) 10K type strain sequencing project: providing services to taxonomists for standard genome sequencing and annotation.</title>
        <authorList>
            <consortium name="The Broad Institute Genomics Platform"/>
            <consortium name="The Broad Institute Genome Sequencing Center for Infectious Disease"/>
            <person name="Wu L."/>
            <person name="Ma J."/>
        </authorList>
    </citation>
    <scope>NUCLEOTIDE SEQUENCE [LARGE SCALE GENOMIC DNA]</scope>
    <source>
        <strain evidence="4">CGMCC 1.18578</strain>
    </source>
</reference>
<evidence type="ECO:0000313" key="4">
    <source>
        <dbReference type="Proteomes" id="UP001596108"/>
    </source>
</evidence>